<proteinExistence type="predicted"/>
<keyword evidence="1" id="KW-0732">Signal</keyword>
<dbReference type="EMBL" id="BAABBN010000004">
    <property type="protein sequence ID" value="GAA3916325.1"/>
    <property type="molecule type" value="Genomic_DNA"/>
</dbReference>
<protein>
    <submittedName>
        <fullName evidence="2">Uncharacterized protein</fullName>
    </submittedName>
</protein>
<keyword evidence="3" id="KW-1185">Reference proteome</keyword>
<dbReference type="Proteomes" id="UP001501565">
    <property type="component" value="Unassembled WGS sequence"/>
</dbReference>
<feature type="chain" id="PRO_5045237053" evidence="1">
    <location>
        <begin position="23"/>
        <end position="107"/>
    </location>
</feature>
<gene>
    <name evidence="2" type="ORF">GCM10022277_08800</name>
</gene>
<feature type="signal peptide" evidence="1">
    <location>
        <begin position="1"/>
        <end position="22"/>
    </location>
</feature>
<evidence type="ECO:0000313" key="2">
    <source>
        <dbReference type="EMBL" id="GAA3916325.1"/>
    </source>
</evidence>
<accession>A0ABP7MAS1</accession>
<organism evidence="2 3">
    <name type="scientific">Litoribacillus peritrichatus</name>
    <dbReference type="NCBI Taxonomy" id="718191"/>
    <lineage>
        <taxon>Bacteria</taxon>
        <taxon>Pseudomonadati</taxon>
        <taxon>Pseudomonadota</taxon>
        <taxon>Gammaproteobacteria</taxon>
        <taxon>Oceanospirillales</taxon>
        <taxon>Oceanospirillaceae</taxon>
        <taxon>Litoribacillus</taxon>
    </lineage>
</organism>
<dbReference type="RefSeq" id="WP_344795882.1">
    <property type="nucleotide sequence ID" value="NZ_BAABBN010000004.1"/>
</dbReference>
<reference evidence="3" key="1">
    <citation type="journal article" date="2019" name="Int. J. Syst. Evol. Microbiol.">
        <title>The Global Catalogue of Microorganisms (GCM) 10K type strain sequencing project: providing services to taxonomists for standard genome sequencing and annotation.</title>
        <authorList>
            <consortium name="The Broad Institute Genomics Platform"/>
            <consortium name="The Broad Institute Genome Sequencing Center for Infectious Disease"/>
            <person name="Wu L."/>
            <person name="Ma J."/>
        </authorList>
    </citation>
    <scope>NUCLEOTIDE SEQUENCE [LARGE SCALE GENOMIC DNA]</scope>
    <source>
        <strain evidence="3">JCM 17551</strain>
    </source>
</reference>
<evidence type="ECO:0000256" key="1">
    <source>
        <dbReference type="SAM" id="SignalP"/>
    </source>
</evidence>
<comment type="caution">
    <text evidence="2">The sequence shown here is derived from an EMBL/GenBank/DDBJ whole genome shotgun (WGS) entry which is preliminary data.</text>
</comment>
<sequence length="107" mass="12098">MTRNFCALILLFVFNAAGLVRAETEAPDGQLSNRIDFGSAQIMGQSNKSGAVYLMNRKQNEIESMLTQRTDYREEILADFEFDVDDRLSNKVRSENASTSVETNRPE</sequence>
<evidence type="ECO:0000313" key="3">
    <source>
        <dbReference type="Proteomes" id="UP001501565"/>
    </source>
</evidence>
<name>A0ABP7MAS1_9GAMM</name>